<keyword evidence="10" id="KW-0255">Endonuclease</keyword>
<evidence type="ECO:0000313" key="10">
    <source>
        <dbReference type="RefSeq" id="XP_028287429.1"/>
    </source>
</evidence>
<dbReference type="Pfam" id="PF21292">
    <property type="entry name" value="EME1-MUS81_C"/>
    <property type="match status" value="1"/>
</dbReference>
<dbReference type="InterPro" id="IPR043086">
    <property type="entry name" value="EME1_nucdom_sub1"/>
</dbReference>
<protein>
    <submittedName>
        <fullName evidence="10">Essential meiotic structure-specific endonuclease subunit 2</fullName>
    </submittedName>
</protein>
<dbReference type="GeneID" id="114452356"/>
<keyword evidence="6" id="KW-0539">Nucleus</keyword>
<dbReference type="CDD" id="cd20082">
    <property type="entry name" value="XPF_nuclease_EME2"/>
    <property type="match status" value="1"/>
</dbReference>
<keyword evidence="4" id="KW-0233">DNA recombination</keyword>
<dbReference type="GO" id="GO:0008821">
    <property type="term" value="F:crossover junction DNA endonuclease activity"/>
    <property type="evidence" value="ECO:0007669"/>
    <property type="project" value="TreeGrafter"/>
</dbReference>
<dbReference type="CTD" id="197342"/>
<keyword evidence="5" id="KW-0234">DNA repair</keyword>
<feature type="domain" description="ERCC4" evidence="8">
    <location>
        <begin position="148"/>
        <end position="399"/>
    </location>
</feature>
<feature type="compositionally biased region" description="Polar residues" evidence="7">
    <location>
        <begin position="44"/>
        <end position="68"/>
    </location>
</feature>
<dbReference type="GO" id="GO:0048476">
    <property type="term" value="C:Holliday junction resolvase complex"/>
    <property type="evidence" value="ECO:0007669"/>
    <property type="project" value="InterPro"/>
</dbReference>
<evidence type="ECO:0000256" key="5">
    <source>
        <dbReference type="ARBA" id="ARBA00023204"/>
    </source>
</evidence>
<organism evidence="9 10">
    <name type="scientific">Parambassis ranga</name>
    <name type="common">Indian glassy fish</name>
    <dbReference type="NCBI Taxonomy" id="210632"/>
    <lineage>
        <taxon>Eukaryota</taxon>
        <taxon>Metazoa</taxon>
        <taxon>Chordata</taxon>
        <taxon>Craniata</taxon>
        <taxon>Vertebrata</taxon>
        <taxon>Euteleostomi</taxon>
        <taxon>Actinopterygii</taxon>
        <taxon>Neopterygii</taxon>
        <taxon>Teleostei</taxon>
        <taxon>Neoteleostei</taxon>
        <taxon>Acanthomorphata</taxon>
        <taxon>Ovalentaria</taxon>
        <taxon>Ambassidae</taxon>
        <taxon>Parambassis</taxon>
    </lineage>
</organism>
<evidence type="ECO:0000259" key="8">
    <source>
        <dbReference type="SMART" id="SM00891"/>
    </source>
</evidence>
<dbReference type="GO" id="GO:0006302">
    <property type="term" value="P:double-strand break repair"/>
    <property type="evidence" value="ECO:0007669"/>
    <property type="project" value="TreeGrafter"/>
</dbReference>
<comment type="subcellular location">
    <subcellularLocation>
        <location evidence="1">Nucleus</location>
    </subcellularLocation>
</comment>
<name>A0A6P7KD50_9TELE</name>
<sequence length="447" mass="50190">MSVLRRAKTWEISESEDSDAEGKPDFSCDSSSQPVAASDEIKKAQSSGDKCTSAALQQSNKRASSQICSLSPPRPDRSSTPSPARKRRTKEEVEANRLKAKERKEARERQRAAKAHEKEEKRQEQQRRREAAENLKSLRPENCIKCLTVCIDPALLQQDGSDILLNTLATFEWRFSIEIQQLAHSITWTRDLPQPGEDGRVSVEEEPVVLVLGQCDFMDMVISVRKMLDSEAEETETKSFLGPILECLNRDAKKVITLLVTDSEPDYRPKACSVHLQDETTQSKMGMTNVDIEEVLVYLQLYKNISLVFLYDWQGITDHVCAVTKALSKRPFKLLTERAELPFCVDGSWASGVRVEKDGSGLIQVWSKQIQQLNRVSPAVTSAVTASYPSPQLLLQAYQSLELEEEKKGLLAGLFVKSGGKERRIGPEISARVYRCFTAQNPQLVLD</sequence>
<evidence type="ECO:0000256" key="1">
    <source>
        <dbReference type="ARBA" id="ARBA00004123"/>
    </source>
</evidence>
<dbReference type="FunFam" id="1.10.150.670:FF:000002">
    <property type="entry name" value="Crossover junction endonuclease EME1"/>
    <property type="match status" value="1"/>
</dbReference>
<dbReference type="InterPro" id="IPR006166">
    <property type="entry name" value="ERCC4_domain"/>
</dbReference>
<dbReference type="InterPro" id="IPR047523">
    <property type="entry name" value="XPF_nuclease_EME2"/>
</dbReference>
<dbReference type="GO" id="GO:0031573">
    <property type="term" value="P:mitotic intra-S DNA damage checkpoint signaling"/>
    <property type="evidence" value="ECO:0007669"/>
    <property type="project" value="TreeGrafter"/>
</dbReference>
<dbReference type="Gene3D" id="4.10.800.30">
    <property type="entry name" value="ERCC4, Mus81-Eme1 complex, nuclease domain, subdomain 2"/>
    <property type="match status" value="1"/>
</dbReference>
<evidence type="ECO:0000256" key="4">
    <source>
        <dbReference type="ARBA" id="ARBA00023172"/>
    </source>
</evidence>
<evidence type="ECO:0000256" key="6">
    <source>
        <dbReference type="ARBA" id="ARBA00023242"/>
    </source>
</evidence>
<dbReference type="Gene3D" id="3.40.1620.30">
    <property type="entry name" value="ERCC4, Mus81-Eme1 complex, nuclease domain, subdomain 1"/>
    <property type="match status" value="1"/>
</dbReference>
<keyword evidence="10" id="KW-0540">Nuclease</keyword>
<feature type="region of interest" description="Disordered" evidence="7">
    <location>
        <begin position="1"/>
        <end position="133"/>
    </location>
</feature>
<dbReference type="InterPro" id="IPR043087">
    <property type="entry name" value="Eme1_nucdom_sub2"/>
</dbReference>
<dbReference type="InterPro" id="IPR033310">
    <property type="entry name" value="Mms4/EME1/EME2"/>
</dbReference>
<dbReference type="GO" id="GO:0031297">
    <property type="term" value="P:replication fork processing"/>
    <property type="evidence" value="ECO:0007669"/>
    <property type="project" value="TreeGrafter"/>
</dbReference>
<dbReference type="InParanoid" id="A0A6P7KD50"/>
<accession>A0A6P7KD50</accession>
<keyword evidence="9" id="KW-1185">Reference proteome</keyword>
<proteinExistence type="inferred from homology"/>
<dbReference type="SMART" id="SM00891">
    <property type="entry name" value="ERCC4"/>
    <property type="match status" value="1"/>
</dbReference>
<dbReference type="PANTHER" id="PTHR21077">
    <property type="entry name" value="EME1 PROTEIN"/>
    <property type="match status" value="1"/>
</dbReference>
<dbReference type="InterPro" id="IPR042530">
    <property type="entry name" value="EME1/EME2_C"/>
</dbReference>
<dbReference type="GO" id="GO:0005634">
    <property type="term" value="C:nucleus"/>
    <property type="evidence" value="ECO:0007669"/>
    <property type="project" value="UniProtKB-SubCell"/>
</dbReference>
<dbReference type="PANTHER" id="PTHR21077:SF6">
    <property type="entry name" value="CROSSOVER JUNCTION ENDONUCLEASE EME2-RELATED"/>
    <property type="match status" value="1"/>
</dbReference>
<gene>
    <name evidence="10" type="primary">eme2</name>
</gene>
<dbReference type="GO" id="GO:0000712">
    <property type="term" value="P:resolution of meiotic recombination intermediates"/>
    <property type="evidence" value="ECO:0007669"/>
    <property type="project" value="TreeGrafter"/>
</dbReference>
<dbReference type="GO" id="GO:0003677">
    <property type="term" value="F:DNA binding"/>
    <property type="evidence" value="ECO:0007669"/>
    <property type="project" value="InterPro"/>
</dbReference>
<evidence type="ECO:0000313" key="9">
    <source>
        <dbReference type="Proteomes" id="UP000515145"/>
    </source>
</evidence>
<keyword evidence="3" id="KW-0227">DNA damage</keyword>
<feature type="compositionally biased region" description="Basic and acidic residues" evidence="7">
    <location>
        <begin position="89"/>
        <end position="133"/>
    </location>
</feature>
<dbReference type="OrthoDB" id="343092at2759"/>
<reference evidence="10" key="1">
    <citation type="submission" date="2025-08" db="UniProtKB">
        <authorList>
            <consortium name="RefSeq"/>
        </authorList>
    </citation>
    <scope>IDENTIFICATION</scope>
</reference>
<evidence type="ECO:0000256" key="2">
    <source>
        <dbReference type="ARBA" id="ARBA00005313"/>
    </source>
</evidence>
<dbReference type="Proteomes" id="UP000515145">
    <property type="component" value="Chromosome 19"/>
</dbReference>
<comment type="similarity">
    <text evidence="2">Belongs to the EME1/MMS4 family.</text>
</comment>
<dbReference type="AlphaFoldDB" id="A0A6P7KD50"/>
<evidence type="ECO:0000256" key="7">
    <source>
        <dbReference type="SAM" id="MobiDB-lite"/>
    </source>
</evidence>
<evidence type="ECO:0000256" key="3">
    <source>
        <dbReference type="ARBA" id="ARBA00022763"/>
    </source>
</evidence>
<dbReference type="RefSeq" id="XP_028287429.1">
    <property type="nucleotide sequence ID" value="XM_028431628.1"/>
</dbReference>
<dbReference type="Gene3D" id="1.10.150.670">
    <property type="entry name" value="Crossover junction endonuclease EME1, DNA-binding domain"/>
    <property type="match status" value="1"/>
</dbReference>
<keyword evidence="10" id="KW-0378">Hydrolase</keyword>